<dbReference type="AlphaFoldDB" id="A0A6P6ITH3"/>
<reference evidence="3" key="1">
    <citation type="submission" date="2025-08" db="UniProtKB">
        <authorList>
            <consortium name="RefSeq"/>
        </authorList>
    </citation>
    <scope>IDENTIFICATION</scope>
    <source>
        <strain evidence="3">Wakin</strain>
        <tissue evidence="3">Muscle</tissue>
    </source>
</reference>
<name>A0A6P6ITH3_CARAU</name>
<feature type="region of interest" description="Disordered" evidence="1">
    <location>
        <begin position="191"/>
        <end position="210"/>
    </location>
</feature>
<accession>A0A6P6ITH3</accession>
<dbReference type="OrthoDB" id="7687839at2759"/>
<feature type="compositionally biased region" description="Low complexity" evidence="1">
    <location>
        <begin position="45"/>
        <end position="56"/>
    </location>
</feature>
<protein>
    <submittedName>
        <fullName evidence="3">Uncharacterized protein LOC113038088</fullName>
    </submittedName>
</protein>
<dbReference type="KEGG" id="caua:113038088"/>
<dbReference type="PANTHER" id="PTHR31025:SF29">
    <property type="entry name" value="SI:CH211-196P9.1"/>
    <property type="match status" value="1"/>
</dbReference>
<feature type="compositionally biased region" description="Basic and acidic residues" evidence="1">
    <location>
        <begin position="74"/>
        <end position="87"/>
    </location>
</feature>
<organism evidence="2 3">
    <name type="scientific">Carassius auratus</name>
    <name type="common">Goldfish</name>
    <dbReference type="NCBI Taxonomy" id="7957"/>
    <lineage>
        <taxon>Eukaryota</taxon>
        <taxon>Metazoa</taxon>
        <taxon>Chordata</taxon>
        <taxon>Craniata</taxon>
        <taxon>Vertebrata</taxon>
        <taxon>Euteleostomi</taxon>
        <taxon>Actinopterygii</taxon>
        <taxon>Neopterygii</taxon>
        <taxon>Teleostei</taxon>
        <taxon>Ostariophysi</taxon>
        <taxon>Cypriniformes</taxon>
        <taxon>Cyprinidae</taxon>
        <taxon>Cyprininae</taxon>
        <taxon>Carassius</taxon>
    </lineage>
</organism>
<dbReference type="Proteomes" id="UP000515129">
    <property type="component" value="Chromosome 21"/>
</dbReference>
<evidence type="ECO:0000256" key="1">
    <source>
        <dbReference type="SAM" id="MobiDB-lite"/>
    </source>
</evidence>
<dbReference type="GeneID" id="113038088"/>
<dbReference type="PANTHER" id="PTHR31025">
    <property type="entry name" value="SI:CH211-196P9.1-RELATED"/>
    <property type="match status" value="1"/>
</dbReference>
<proteinExistence type="predicted"/>
<gene>
    <name evidence="3" type="primary">LOC113038088</name>
</gene>
<keyword evidence="2" id="KW-1185">Reference proteome</keyword>
<feature type="region of interest" description="Disordered" evidence="1">
    <location>
        <begin position="36"/>
        <end position="87"/>
    </location>
</feature>
<sequence length="478" mass="53930">MKTGADLKIYDESHTEIDQDILEELLEANPKSTLIIKDLSEEEATSSTDTLTSHSSSEQDVPSERCAKRLKTSQQDDRVGAAEEQRSAKEMVLAALKEKSKGDEILEEYKATETLSNEMRRALVNILVGHMTERHGRIPTQKQREQYAIGIVSLFPSLKDPFSKKGYEHFYDAASGSGYLAWRLKTVQRNHSCHTERKNKPSSEQGGPNIRRDISLEHQLEGDALVEAISLLAHTGVEETIFEKMRQTFRYRQGLVHDADTATNILKTFPRFLDTKGLVNQDFVLLFDLNTSSKLLERWNGTFKPKIIQEARNRRLLMSAEKAPENATDSNWDSDLSTLLLLVHLLPPSAGRKIAAKISASDAVEKLVVFHKSCCSIDEHLRKSQSHQPYLLAVGRSRDVIDSYYIALDNKLIPCQTAGSLGALDELFKVHYIFNISYDNTLINFYTFLQTTVYNIDVGKTKGAPRVKELRAKLLNST</sequence>
<dbReference type="RefSeq" id="XP_026051079.1">
    <property type="nucleotide sequence ID" value="XM_026195294.1"/>
</dbReference>
<evidence type="ECO:0000313" key="3">
    <source>
        <dbReference type="RefSeq" id="XP_026051079.1"/>
    </source>
</evidence>
<evidence type="ECO:0000313" key="2">
    <source>
        <dbReference type="Proteomes" id="UP000515129"/>
    </source>
</evidence>